<comment type="caution">
    <text evidence="2">The sequence shown here is derived from an EMBL/GenBank/DDBJ whole genome shotgun (WGS) entry which is preliminary data.</text>
</comment>
<sequence length="147" mass="16475">MASPYAFLPEFLPLSELDVWEGNLGVFTHVFGHSYVGHLFVWSPEHHYGIAYPYLGRFKDYGRYESPADFQDAVLEDSYVRTAIFQESLLPRLVERLGEIGPGEVYYPVPYEILGGSGEAETYDKGQLTVWASIVGQVHGLTARPSA</sequence>
<organism evidence="2 3">
    <name type="scientific">Salana multivorans</name>
    <dbReference type="NCBI Taxonomy" id="120377"/>
    <lineage>
        <taxon>Bacteria</taxon>
        <taxon>Bacillati</taxon>
        <taxon>Actinomycetota</taxon>
        <taxon>Actinomycetes</taxon>
        <taxon>Micrococcales</taxon>
        <taxon>Beutenbergiaceae</taxon>
        <taxon>Salana</taxon>
    </lineage>
</organism>
<proteinExistence type="predicted"/>
<accession>A0A3N2D2L2</accession>
<evidence type="ECO:0000313" key="2">
    <source>
        <dbReference type="EMBL" id="ROR94003.1"/>
    </source>
</evidence>
<evidence type="ECO:0000313" key="3">
    <source>
        <dbReference type="Proteomes" id="UP000275356"/>
    </source>
</evidence>
<gene>
    <name evidence="2" type="ORF">EDD28_3432</name>
</gene>
<feature type="domain" description="T6SS immunity protein Tdi1 C-terminal" evidence="1">
    <location>
        <begin position="74"/>
        <end position="139"/>
    </location>
</feature>
<keyword evidence="3" id="KW-1185">Reference proteome</keyword>
<evidence type="ECO:0000259" key="1">
    <source>
        <dbReference type="Pfam" id="PF08906"/>
    </source>
</evidence>
<dbReference type="InterPro" id="IPR015002">
    <property type="entry name" value="T6SS_Tdi1_C"/>
</dbReference>
<dbReference type="EMBL" id="RKHQ01000002">
    <property type="protein sequence ID" value="ROR94003.1"/>
    <property type="molecule type" value="Genomic_DNA"/>
</dbReference>
<protein>
    <submittedName>
        <fullName evidence="2">Uncharacterized protein DUF1851</fullName>
    </submittedName>
</protein>
<reference evidence="2 3" key="1">
    <citation type="submission" date="2018-11" db="EMBL/GenBank/DDBJ databases">
        <title>Sequencing the genomes of 1000 actinobacteria strains.</title>
        <authorList>
            <person name="Klenk H.-P."/>
        </authorList>
    </citation>
    <scope>NUCLEOTIDE SEQUENCE [LARGE SCALE GENOMIC DNA]</scope>
    <source>
        <strain evidence="2 3">DSM 13521</strain>
    </source>
</reference>
<dbReference type="Proteomes" id="UP000275356">
    <property type="component" value="Unassembled WGS sequence"/>
</dbReference>
<name>A0A3N2D2L2_9MICO</name>
<dbReference type="AlphaFoldDB" id="A0A3N2D2L2"/>
<dbReference type="RefSeq" id="WP_170169539.1">
    <property type="nucleotide sequence ID" value="NZ_CALFQU010000045.1"/>
</dbReference>
<dbReference type="Pfam" id="PF08906">
    <property type="entry name" value="T6SS_Tdi1_C"/>
    <property type="match status" value="1"/>
</dbReference>